<accession>A0A9P1GPW0</accession>
<dbReference type="EMBL" id="CAMXCT010006722">
    <property type="protein sequence ID" value="CAI4018934.1"/>
    <property type="molecule type" value="Genomic_DNA"/>
</dbReference>
<keyword evidence="7" id="KW-1185">Reference proteome</keyword>
<evidence type="ECO:0000256" key="2">
    <source>
        <dbReference type="ARBA" id="ARBA00022490"/>
    </source>
</evidence>
<evidence type="ECO:0000256" key="3">
    <source>
        <dbReference type="ARBA" id="ARBA00023212"/>
    </source>
</evidence>
<reference evidence="5" key="1">
    <citation type="submission" date="2022-10" db="EMBL/GenBank/DDBJ databases">
        <authorList>
            <person name="Chen Y."/>
            <person name="Dougan E. K."/>
            <person name="Chan C."/>
            <person name="Rhodes N."/>
            <person name="Thang M."/>
        </authorList>
    </citation>
    <scope>NUCLEOTIDE SEQUENCE</scope>
</reference>
<dbReference type="AlphaFoldDB" id="A0A9P1GPW0"/>
<name>A0A9P1GPW0_9DINO</name>
<dbReference type="EMBL" id="CAMXCT020006722">
    <property type="protein sequence ID" value="CAL1172309.1"/>
    <property type="molecule type" value="Genomic_DNA"/>
</dbReference>
<gene>
    <name evidence="5" type="ORF">C1SCF055_LOCUS43464</name>
</gene>
<sequence>MARSPAKPSLSAFQALRSKLNGLSYVQPFSEESLALVERLLEDLLKSAESYRVLQRAVAKRETQTQEVVAELEVLHDEQPQLLRENVELHKRLLHSSTLV</sequence>
<comment type="caution">
    <text evidence="5">The sequence shown here is derived from an EMBL/GenBank/DDBJ whole genome shotgun (WGS) entry which is preliminary data.</text>
</comment>
<comment type="similarity">
    <text evidence="4">Belongs to the CEP135/TSGA10 family.</text>
</comment>
<proteinExistence type="inferred from homology"/>
<dbReference type="InterPro" id="IPR051877">
    <property type="entry name" value="Centriole_BasalBody_StrucProt"/>
</dbReference>
<evidence type="ECO:0000313" key="6">
    <source>
        <dbReference type="EMBL" id="CAL1172309.1"/>
    </source>
</evidence>
<comment type="subcellular location">
    <subcellularLocation>
        <location evidence="1">Cytoplasm</location>
        <location evidence="1">Cytoskeleton</location>
        <location evidence="1">Microtubule organizing center</location>
        <location evidence="1">Centrosome</location>
        <location evidence="1">Centriole</location>
    </subcellularLocation>
</comment>
<evidence type="ECO:0000256" key="1">
    <source>
        <dbReference type="ARBA" id="ARBA00004114"/>
    </source>
</evidence>
<dbReference type="PANTHER" id="PTHR20544:SF2">
    <property type="entry name" value="TESTIS SPECIFIC 10"/>
    <property type="match status" value="1"/>
</dbReference>
<reference evidence="6" key="2">
    <citation type="submission" date="2024-04" db="EMBL/GenBank/DDBJ databases">
        <authorList>
            <person name="Chen Y."/>
            <person name="Shah S."/>
            <person name="Dougan E. K."/>
            <person name="Thang M."/>
            <person name="Chan C."/>
        </authorList>
    </citation>
    <scope>NUCLEOTIDE SEQUENCE [LARGE SCALE GENOMIC DNA]</scope>
</reference>
<dbReference type="GO" id="GO:0005814">
    <property type="term" value="C:centriole"/>
    <property type="evidence" value="ECO:0007669"/>
    <property type="project" value="UniProtKB-SubCell"/>
</dbReference>
<protein>
    <submittedName>
        <fullName evidence="5">Uncharacterized protein</fullName>
    </submittedName>
</protein>
<dbReference type="PANTHER" id="PTHR20544">
    <property type="entry name" value="CENTROSOMAL PROTEIN CEP135"/>
    <property type="match status" value="1"/>
</dbReference>
<dbReference type="Proteomes" id="UP001152797">
    <property type="component" value="Unassembled WGS sequence"/>
</dbReference>
<evidence type="ECO:0000313" key="7">
    <source>
        <dbReference type="Proteomes" id="UP001152797"/>
    </source>
</evidence>
<keyword evidence="2" id="KW-0963">Cytoplasm</keyword>
<keyword evidence="3" id="KW-0206">Cytoskeleton</keyword>
<dbReference type="EMBL" id="CAMXCT030006722">
    <property type="protein sequence ID" value="CAL4806246.1"/>
    <property type="molecule type" value="Genomic_DNA"/>
</dbReference>
<evidence type="ECO:0000313" key="5">
    <source>
        <dbReference type="EMBL" id="CAI4018934.1"/>
    </source>
</evidence>
<evidence type="ECO:0000256" key="4">
    <source>
        <dbReference type="ARBA" id="ARBA00038123"/>
    </source>
</evidence>
<organism evidence="5">
    <name type="scientific">Cladocopium goreaui</name>
    <dbReference type="NCBI Taxonomy" id="2562237"/>
    <lineage>
        <taxon>Eukaryota</taxon>
        <taxon>Sar</taxon>
        <taxon>Alveolata</taxon>
        <taxon>Dinophyceae</taxon>
        <taxon>Suessiales</taxon>
        <taxon>Symbiodiniaceae</taxon>
        <taxon>Cladocopium</taxon>
    </lineage>
</organism>